<feature type="domain" description="Bromo" evidence="4">
    <location>
        <begin position="783"/>
        <end position="833"/>
    </location>
</feature>
<name>A0A067C8F3_SAPPC</name>
<feature type="domain" description="Bromo" evidence="4">
    <location>
        <begin position="219"/>
        <end position="282"/>
    </location>
</feature>
<feature type="compositionally biased region" description="Basic and acidic residues" evidence="3">
    <location>
        <begin position="1082"/>
        <end position="1107"/>
    </location>
</feature>
<feature type="compositionally biased region" description="Pro residues" evidence="3">
    <location>
        <begin position="164"/>
        <end position="175"/>
    </location>
</feature>
<dbReference type="GO" id="GO:0006355">
    <property type="term" value="P:regulation of DNA-templated transcription"/>
    <property type="evidence" value="ECO:0007669"/>
    <property type="project" value="TreeGrafter"/>
</dbReference>
<dbReference type="PRINTS" id="PR00503">
    <property type="entry name" value="BROMODOMAIN"/>
</dbReference>
<dbReference type="Gene3D" id="1.20.920.10">
    <property type="entry name" value="Bromodomain-like"/>
    <property type="match status" value="6"/>
</dbReference>
<dbReference type="SMART" id="SM00297">
    <property type="entry name" value="BROMO"/>
    <property type="match status" value="5"/>
</dbReference>
<dbReference type="PROSITE" id="PS00633">
    <property type="entry name" value="BROMODOMAIN_1"/>
    <property type="match status" value="2"/>
</dbReference>
<feature type="compositionally biased region" description="Low complexity" evidence="3">
    <location>
        <begin position="715"/>
        <end position="736"/>
    </location>
</feature>
<dbReference type="CDD" id="cd04369">
    <property type="entry name" value="Bromodomain"/>
    <property type="match status" value="4"/>
</dbReference>
<dbReference type="OrthoDB" id="21449at2759"/>
<feature type="compositionally biased region" description="Low complexity" evidence="3">
    <location>
        <begin position="462"/>
        <end position="480"/>
    </location>
</feature>
<feature type="compositionally biased region" description="Low complexity" evidence="3">
    <location>
        <begin position="627"/>
        <end position="653"/>
    </location>
</feature>
<dbReference type="EMBL" id="KK583232">
    <property type="protein sequence ID" value="KDO25450.1"/>
    <property type="molecule type" value="Genomic_DNA"/>
</dbReference>
<dbReference type="InterPro" id="IPR018359">
    <property type="entry name" value="Bromodomain_CS"/>
</dbReference>
<dbReference type="PANTHER" id="PTHR22880:SF225">
    <property type="entry name" value="BROMODOMAIN-CONTAINING PROTEIN BET-1-RELATED"/>
    <property type="match status" value="1"/>
</dbReference>
<dbReference type="GO" id="GO:0005634">
    <property type="term" value="C:nucleus"/>
    <property type="evidence" value="ECO:0007669"/>
    <property type="project" value="TreeGrafter"/>
</dbReference>
<dbReference type="InterPro" id="IPR001487">
    <property type="entry name" value="Bromodomain"/>
</dbReference>
<evidence type="ECO:0000259" key="4">
    <source>
        <dbReference type="PROSITE" id="PS50014"/>
    </source>
</evidence>
<protein>
    <recommendedName>
        <fullName evidence="4">Bromo domain-containing protein</fullName>
    </recommendedName>
</protein>
<feature type="compositionally biased region" description="Basic residues" evidence="3">
    <location>
        <begin position="449"/>
        <end position="458"/>
    </location>
</feature>
<dbReference type="GeneID" id="24131559"/>
<dbReference type="RefSeq" id="XP_012203876.1">
    <property type="nucleotide sequence ID" value="XM_012348486.1"/>
</dbReference>
<evidence type="ECO:0000256" key="3">
    <source>
        <dbReference type="SAM" id="MobiDB-lite"/>
    </source>
</evidence>
<feature type="compositionally biased region" description="Basic residues" evidence="3">
    <location>
        <begin position="663"/>
        <end position="685"/>
    </location>
</feature>
<proteinExistence type="predicted"/>
<feature type="region of interest" description="Disordered" evidence="3">
    <location>
        <begin position="158"/>
        <end position="197"/>
    </location>
</feature>
<sequence length="1187" mass="132929">MGISPGTEMSSTATSPSAKEKERISQAAHDECMHVLSALLQHEALRKATLSAAAKTALLEGAFADIQHAPSELRSKLLKKSMGLEKVQSLLGTKPSRCRFKTCEKFAKDVRVVFHNVLALQNYWKDQQSPSYDAILYHTTQKLLQDFERLFNERLAPHIARPPSSSPEPTPPSAPAPALAPVAAPSPPHATAPASARLDDDDVAKCQAIVQKIMKYKDGGMSLATPFFNPVDLTLYVDYKIKVPHRMHLFGVQQKLSTGSYTSLTAFAYDMRLIFSNCLVYNADVILSGPIRDHAVKLLQAFESLMLQSFGQSRNTWPGLADVDRWKCHQILHDILAHRTKQGLESAQWFKYPIHTYFESEDQIPFEYFKIVKKPMDIGTVSSRLHLGEYKELAPFVSDLRRVFENCIKYWKNNPDGKQYYSDGKTLLSLFKSKVTVAFGPALLEDRKSSKHHSHHSHSREASAPAAIPSSSKPAALSSSGDTHSKGRRAFQEKDACLHILQLIRKHTMRGLMGEILTAGPFLVAVDVTKYPDYLAIVSEPMDFAKIERKLKSNRYSHASEFAADVHLIFSNCMKYNSDPVEGADIRTMANSLRDYFVSLYAAMERGEPLVAATVSSSFPPPPPPTATTTTTTNAKPRSTKPVTDDVAPVTTTLESHSDCAEKKKKKDKKDKKKKKDKKDKKKDKKDKPRSEATSSSSAPPVVAVPVAAPVPVVAPEKASRKGGSSAPKSSSSSSKSKVKLDLSPWETSCERILSRLSKIESVHLMHFDVPLLSIFPDLAASYERVVAEPMDLGTMRQRLLAHQLPSAAEFVRLGHLVFANAEAFNVGSDSSSIRVREMAAHLRWFFDSMCIEHKLLDADVRLERRNERFLGVQTLRFTESKPNKECSKVLRVLLSQKYQKYAWPFVEPVEKLFPGLPPKYFEIITKPMDLKTVSEKLSSLTYKTYGEFIADIRLTFENALLYNIAEKGKEGPTVYSAGEKMLHVAMDQWGDVTIDIIERSKRSVLLHKEAQLLAAQNRAANEAAEAAAEADRLRTYQAKLEQQKIDEAAQEERSEHERSLQASVAAKAAKEARASLLSMEKMTKSERKIEEKKRKKAKKDEEAARSEKRRRTATLATEEALREAEHRSRLRQKAQDLLDEARAKQEALRHEHLKFAKPKRKAPECAKAFWKVKRRLLAVAPCFSAA</sequence>
<feature type="region of interest" description="Disordered" evidence="3">
    <location>
        <begin position="448"/>
        <end position="488"/>
    </location>
</feature>
<dbReference type="PANTHER" id="PTHR22880">
    <property type="entry name" value="FALZ-RELATED BROMODOMAIN-CONTAINING PROTEINS"/>
    <property type="match status" value="1"/>
</dbReference>
<keyword evidence="1 2" id="KW-0103">Bromodomain</keyword>
<dbReference type="OMA" id="DPQGQTY"/>
<dbReference type="PROSITE" id="PS50014">
    <property type="entry name" value="BROMODOMAIN_2"/>
    <property type="match status" value="5"/>
</dbReference>
<feature type="region of interest" description="Disordered" evidence="3">
    <location>
        <begin position="715"/>
        <end position="741"/>
    </location>
</feature>
<feature type="domain" description="Bromo" evidence="4">
    <location>
        <begin position="342"/>
        <end position="410"/>
    </location>
</feature>
<dbReference type="STRING" id="695850.A0A067C8F3"/>
<evidence type="ECO:0000256" key="2">
    <source>
        <dbReference type="PROSITE-ProRule" id="PRU00035"/>
    </source>
</evidence>
<feature type="domain" description="Bromo" evidence="4">
    <location>
        <begin position="514"/>
        <end position="584"/>
    </location>
</feature>
<dbReference type="KEGG" id="spar:SPRG_09393"/>
<dbReference type="VEuPathDB" id="FungiDB:SPRG_09393"/>
<dbReference type="SUPFAM" id="SSF47370">
    <property type="entry name" value="Bromodomain"/>
    <property type="match status" value="5"/>
</dbReference>
<accession>A0A067C8F3</accession>
<dbReference type="GO" id="GO:0006338">
    <property type="term" value="P:chromatin remodeling"/>
    <property type="evidence" value="ECO:0007669"/>
    <property type="project" value="TreeGrafter"/>
</dbReference>
<feature type="domain" description="Bromo" evidence="4">
    <location>
        <begin position="898"/>
        <end position="964"/>
    </location>
</feature>
<feature type="region of interest" description="Disordered" evidence="3">
    <location>
        <begin position="1"/>
        <end position="24"/>
    </location>
</feature>
<feature type="region of interest" description="Disordered" evidence="3">
    <location>
        <begin position="614"/>
        <end position="703"/>
    </location>
</feature>
<evidence type="ECO:0000313" key="5">
    <source>
        <dbReference type="EMBL" id="KDO25450.1"/>
    </source>
</evidence>
<dbReference type="InterPro" id="IPR050935">
    <property type="entry name" value="Bromo_chromatin_reader"/>
</dbReference>
<dbReference type="AlphaFoldDB" id="A0A067C8F3"/>
<dbReference type="InterPro" id="IPR036427">
    <property type="entry name" value="Bromodomain-like_sf"/>
</dbReference>
<organism evidence="5 6">
    <name type="scientific">Saprolegnia parasitica (strain CBS 223.65)</name>
    <dbReference type="NCBI Taxonomy" id="695850"/>
    <lineage>
        <taxon>Eukaryota</taxon>
        <taxon>Sar</taxon>
        <taxon>Stramenopiles</taxon>
        <taxon>Oomycota</taxon>
        <taxon>Saprolegniomycetes</taxon>
        <taxon>Saprolegniales</taxon>
        <taxon>Saprolegniaceae</taxon>
        <taxon>Saprolegnia</taxon>
    </lineage>
</organism>
<reference evidence="5 6" key="1">
    <citation type="journal article" date="2013" name="PLoS Genet.">
        <title>Distinctive expansion of potential virulence genes in the genome of the oomycete fish pathogen Saprolegnia parasitica.</title>
        <authorList>
            <person name="Jiang R.H."/>
            <person name="de Bruijn I."/>
            <person name="Haas B.J."/>
            <person name="Belmonte R."/>
            <person name="Lobach L."/>
            <person name="Christie J."/>
            <person name="van den Ackerveken G."/>
            <person name="Bottin A."/>
            <person name="Bulone V."/>
            <person name="Diaz-Moreno S.M."/>
            <person name="Dumas B."/>
            <person name="Fan L."/>
            <person name="Gaulin E."/>
            <person name="Govers F."/>
            <person name="Grenville-Briggs L.J."/>
            <person name="Horner N.R."/>
            <person name="Levin J.Z."/>
            <person name="Mammella M."/>
            <person name="Meijer H.J."/>
            <person name="Morris P."/>
            <person name="Nusbaum C."/>
            <person name="Oome S."/>
            <person name="Phillips A.J."/>
            <person name="van Rooyen D."/>
            <person name="Rzeszutek E."/>
            <person name="Saraiva M."/>
            <person name="Secombes C.J."/>
            <person name="Seidl M.F."/>
            <person name="Snel B."/>
            <person name="Stassen J.H."/>
            <person name="Sykes S."/>
            <person name="Tripathy S."/>
            <person name="van den Berg H."/>
            <person name="Vega-Arreguin J.C."/>
            <person name="Wawra S."/>
            <person name="Young S.K."/>
            <person name="Zeng Q."/>
            <person name="Dieguez-Uribeondo J."/>
            <person name="Russ C."/>
            <person name="Tyler B.M."/>
            <person name="van West P."/>
        </authorList>
    </citation>
    <scope>NUCLEOTIDE SEQUENCE [LARGE SCALE GENOMIC DNA]</scope>
    <source>
        <strain evidence="5 6">CBS 223.65</strain>
    </source>
</reference>
<feature type="compositionally biased region" description="Basic and acidic residues" evidence="3">
    <location>
        <begin position="1045"/>
        <end position="1060"/>
    </location>
</feature>
<keyword evidence="6" id="KW-1185">Reference proteome</keyword>
<evidence type="ECO:0000313" key="6">
    <source>
        <dbReference type="Proteomes" id="UP000030745"/>
    </source>
</evidence>
<dbReference type="Pfam" id="PF00439">
    <property type="entry name" value="Bromodomain"/>
    <property type="match status" value="5"/>
</dbReference>
<dbReference type="Proteomes" id="UP000030745">
    <property type="component" value="Unassembled WGS sequence"/>
</dbReference>
<feature type="region of interest" description="Disordered" evidence="3">
    <location>
        <begin position="1045"/>
        <end position="1116"/>
    </location>
</feature>
<evidence type="ECO:0000256" key="1">
    <source>
        <dbReference type="ARBA" id="ARBA00023117"/>
    </source>
</evidence>
<dbReference type="GO" id="GO:0000785">
    <property type="term" value="C:chromatin"/>
    <property type="evidence" value="ECO:0007669"/>
    <property type="project" value="TreeGrafter"/>
</dbReference>
<gene>
    <name evidence="5" type="ORF">SPRG_09393</name>
</gene>
<feature type="compositionally biased region" description="Polar residues" evidence="3">
    <location>
        <begin position="7"/>
        <end position="17"/>
    </location>
</feature>